<evidence type="ECO:0000256" key="2">
    <source>
        <dbReference type="ARBA" id="ARBA00023015"/>
    </source>
</evidence>
<name>A0A5M7BJF7_SACHI</name>
<evidence type="ECO:0000256" key="4">
    <source>
        <dbReference type="ARBA" id="ARBA00023163"/>
    </source>
</evidence>
<keyword evidence="7" id="KW-1185">Reference proteome</keyword>
<evidence type="ECO:0000256" key="1">
    <source>
        <dbReference type="ARBA" id="ARBA00009437"/>
    </source>
</evidence>
<dbReference type="AlphaFoldDB" id="A0A5M7BJF7"/>
<evidence type="ECO:0000313" key="7">
    <source>
        <dbReference type="Proteomes" id="UP000323946"/>
    </source>
</evidence>
<dbReference type="OrthoDB" id="79118at2"/>
<organism evidence="6 7">
    <name type="scientific">Saccharopolyspora hirsuta</name>
    <dbReference type="NCBI Taxonomy" id="1837"/>
    <lineage>
        <taxon>Bacteria</taxon>
        <taxon>Bacillati</taxon>
        <taxon>Actinomycetota</taxon>
        <taxon>Actinomycetes</taxon>
        <taxon>Pseudonocardiales</taxon>
        <taxon>Pseudonocardiaceae</taxon>
        <taxon>Saccharopolyspora</taxon>
    </lineage>
</organism>
<dbReference type="Pfam" id="PF03466">
    <property type="entry name" value="LysR_substrate"/>
    <property type="match status" value="1"/>
</dbReference>
<dbReference type="EMBL" id="VWPH01000011">
    <property type="protein sequence ID" value="KAA5830126.1"/>
    <property type="molecule type" value="Genomic_DNA"/>
</dbReference>
<dbReference type="RefSeq" id="WP_150068980.1">
    <property type="nucleotide sequence ID" value="NZ_JBEPDJ010000004.1"/>
</dbReference>
<dbReference type="PROSITE" id="PS50931">
    <property type="entry name" value="HTH_LYSR"/>
    <property type="match status" value="1"/>
</dbReference>
<dbReference type="PANTHER" id="PTHR30346">
    <property type="entry name" value="TRANSCRIPTIONAL DUAL REGULATOR HCAR-RELATED"/>
    <property type="match status" value="1"/>
</dbReference>
<dbReference type="SUPFAM" id="SSF53850">
    <property type="entry name" value="Periplasmic binding protein-like II"/>
    <property type="match status" value="1"/>
</dbReference>
<dbReference type="Proteomes" id="UP000323946">
    <property type="component" value="Unassembled WGS sequence"/>
</dbReference>
<proteinExistence type="inferred from homology"/>
<dbReference type="InterPro" id="IPR000847">
    <property type="entry name" value="LysR_HTH_N"/>
</dbReference>
<keyword evidence="4" id="KW-0804">Transcription</keyword>
<evidence type="ECO:0000256" key="3">
    <source>
        <dbReference type="ARBA" id="ARBA00023125"/>
    </source>
</evidence>
<dbReference type="GO" id="GO:0003700">
    <property type="term" value="F:DNA-binding transcription factor activity"/>
    <property type="evidence" value="ECO:0007669"/>
    <property type="project" value="InterPro"/>
</dbReference>
<dbReference type="InterPro" id="IPR005119">
    <property type="entry name" value="LysR_subst-bd"/>
</dbReference>
<evidence type="ECO:0000313" key="6">
    <source>
        <dbReference type="EMBL" id="KAA5830126.1"/>
    </source>
</evidence>
<comment type="caution">
    <text evidence="6">The sequence shown here is derived from an EMBL/GenBank/DDBJ whole genome shotgun (WGS) entry which is preliminary data.</text>
</comment>
<dbReference type="Gene3D" id="3.40.190.10">
    <property type="entry name" value="Periplasmic binding protein-like II"/>
    <property type="match status" value="2"/>
</dbReference>
<dbReference type="PANTHER" id="PTHR30346:SF0">
    <property type="entry name" value="HCA OPERON TRANSCRIPTIONAL ACTIVATOR HCAR"/>
    <property type="match status" value="1"/>
</dbReference>
<keyword evidence="2" id="KW-0805">Transcription regulation</keyword>
<gene>
    <name evidence="6" type="ORF">F1721_23830</name>
</gene>
<dbReference type="InterPro" id="IPR036390">
    <property type="entry name" value="WH_DNA-bd_sf"/>
</dbReference>
<dbReference type="Gene3D" id="1.10.10.10">
    <property type="entry name" value="Winged helix-like DNA-binding domain superfamily/Winged helix DNA-binding domain"/>
    <property type="match status" value="1"/>
</dbReference>
<dbReference type="SMR" id="A0A5M7BJF7"/>
<dbReference type="GO" id="GO:0032993">
    <property type="term" value="C:protein-DNA complex"/>
    <property type="evidence" value="ECO:0007669"/>
    <property type="project" value="TreeGrafter"/>
</dbReference>
<reference evidence="6 7" key="1">
    <citation type="submission" date="2019-09" db="EMBL/GenBank/DDBJ databases">
        <title>Draft genome sequence of the thermophilic Saccharopolyspora hirsuta VKM Ac-666T.</title>
        <authorList>
            <person name="Lobastova T.G."/>
            <person name="Fokina V."/>
            <person name="Bragin E.Y."/>
            <person name="Shtratnikova V.Y."/>
            <person name="Starodumova I.P."/>
            <person name="Tarlachkov S.V."/>
            <person name="Donova M.V."/>
        </authorList>
    </citation>
    <scope>NUCLEOTIDE SEQUENCE [LARGE SCALE GENOMIC DNA]</scope>
    <source>
        <strain evidence="6 7">VKM Ac-666</strain>
    </source>
</reference>
<evidence type="ECO:0000259" key="5">
    <source>
        <dbReference type="PROSITE" id="PS50931"/>
    </source>
</evidence>
<feature type="domain" description="HTH lysR-type" evidence="5">
    <location>
        <begin position="4"/>
        <end position="61"/>
    </location>
</feature>
<dbReference type="SUPFAM" id="SSF46785">
    <property type="entry name" value="Winged helix' DNA-binding domain"/>
    <property type="match status" value="1"/>
</dbReference>
<keyword evidence="3" id="KW-0238">DNA-binding</keyword>
<sequence length="305" mass="33242">MDQLPVREIECLLVLAEELHFGRTAGRLGYSQSRVSQLVAALERRIGAKLVERTSRRVELTRFGAEFVGEVGPAYQQLVGVVAQARDRAKRGGLSELRIGFQGTAYEEVTEALRRFKQHCRTSVVVTEIPFGSPFSAVLDGVVDCAVVQLPVRDERLTVGFSFPPQDRLLAVGAGHPFARREHVDVEELAAVDLISSTGDAPGYWSDAQVPPATPSGVEIRSTTSVSTLQEGLTLVAGSEHAMLLCRPFVERSRRGDVRYVPVSGLDASSQLGLIWRTDRTTAQLEYLARLLAEESARALVSATA</sequence>
<dbReference type="Pfam" id="PF00126">
    <property type="entry name" value="HTH_1"/>
    <property type="match status" value="1"/>
</dbReference>
<protein>
    <submittedName>
        <fullName evidence="6">LysR family transcriptional regulator</fullName>
    </submittedName>
</protein>
<dbReference type="GO" id="GO:0003677">
    <property type="term" value="F:DNA binding"/>
    <property type="evidence" value="ECO:0007669"/>
    <property type="project" value="UniProtKB-KW"/>
</dbReference>
<comment type="similarity">
    <text evidence="1">Belongs to the LysR transcriptional regulatory family.</text>
</comment>
<dbReference type="InterPro" id="IPR036388">
    <property type="entry name" value="WH-like_DNA-bd_sf"/>
</dbReference>
<accession>A0A5M7BJF7</accession>